<evidence type="ECO:0000256" key="1">
    <source>
        <dbReference type="SAM" id="Phobius"/>
    </source>
</evidence>
<feature type="transmembrane region" description="Helical" evidence="1">
    <location>
        <begin position="64"/>
        <end position="86"/>
    </location>
</feature>
<proteinExistence type="predicted"/>
<feature type="transmembrane region" description="Helical" evidence="1">
    <location>
        <begin position="159"/>
        <end position="177"/>
    </location>
</feature>
<evidence type="ECO:0000313" key="2">
    <source>
        <dbReference type="EMBL" id="MTW00521.1"/>
    </source>
</evidence>
<comment type="caution">
    <text evidence="2">The sequence shown here is derived from an EMBL/GenBank/DDBJ whole genome shotgun (WGS) entry which is preliminary data.</text>
</comment>
<dbReference type="EMBL" id="WNLA01000001">
    <property type="protein sequence ID" value="MTW00521.1"/>
    <property type="molecule type" value="Genomic_DNA"/>
</dbReference>
<name>A0A6L6PTF7_9BURK</name>
<gene>
    <name evidence="2" type="ORF">GM668_00310</name>
</gene>
<feature type="transmembrane region" description="Helical" evidence="1">
    <location>
        <begin position="37"/>
        <end position="58"/>
    </location>
</feature>
<keyword evidence="3" id="KW-1185">Reference proteome</keyword>
<keyword evidence="1" id="KW-0812">Transmembrane</keyword>
<dbReference type="AlphaFoldDB" id="A0A6L6PTF7"/>
<feature type="transmembrane region" description="Helical" evidence="1">
    <location>
        <begin position="98"/>
        <end position="117"/>
    </location>
</feature>
<dbReference type="RefSeq" id="WP_155436951.1">
    <property type="nucleotide sequence ID" value="NZ_WNLA01000001.1"/>
</dbReference>
<dbReference type="Proteomes" id="UP000484015">
    <property type="component" value="Unassembled WGS sequence"/>
</dbReference>
<keyword evidence="1" id="KW-1133">Transmembrane helix</keyword>
<accession>A0A6L6PTF7</accession>
<dbReference type="OrthoDB" id="8910724at2"/>
<feature type="transmembrane region" description="Helical" evidence="1">
    <location>
        <begin position="129"/>
        <end position="147"/>
    </location>
</feature>
<keyword evidence="1" id="KW-0472">Membrane</keyword>
<protein>
    <submittedName>
        <fullName evidence="2">Uncharacterized protein</fullName>
    </submittedName>
</protein>
<reference evidence="2 3" key="1">
    <citation type="submission" date="2019-11" db="EMBL/GenBank/DDBJ databases">
        <title>Type strains purchased from KCTC, JCM and DSMZ.</title>
        <authorList>
            <person name="Lu H."/>
        </authorList>
    </citation>
    <scope>NUCLEOTIDE SEQUENCE [LARGE SCALE GENOMIC DNA]</scope>
    <source>
        <strain evidence="2 3">KCTC 42409</strain>
    </source>
</reference>
<organism evidence="2 3">
    <name type="scientific">Pseudoduganella ginsengisoli</name>
    <dbReference type="NCBI Taxonomy" id="1462440"/>
    <lineage>
        <taxon>Bacteria</taxon>
        <taxon>Pseudomonadati</taxon>
        <taxon>Pseudomonadota</taxon>
        <taxon>Betaproteobacteria</taxon>
        <taxon>Burkholderiales</taxon>
        <taxon>Oxalobacteraceae</taxon>
        <taxon>Telluria group</taxon>
        <taxon>Pseudoduganella</taxon>
    </lineage>
</organism>
<evidence type="ECO:0000313" key="3">
    <source>
        <dbReference type="Proteomes" id="UP000484015"/>
    </source>
</evidence>
<sequence length="478" mass="52194">MNLRERPIRSIDNIFNIALVNWRSLINSEKAMSSPSLLGRSVAVFEVMLLVMGGDYLWPALYHYTHPPLILVAVTASYAALLYGFARLASRAWPLGTVWVLDFLSLQLFGLVALRSMRRLKLLDGALPLPLKLALVVGTVGGALWLLRRLGKAYRVRMLNGILAAGVMFTLAPFAAVELTAETRTFPLRAGSQAAPNVAIILLDELGDAASAPIAAALTRQGLQVRHKSLAPLGANTVNVIPALLTGRDFSNAQPCSLSAICSDTNILDFSRMSSLEPQLDIIGFHHPYCRIVGLRFCHKTISPSFEDPFVWFACSMMSSAYRRPIGLCDRRLLTVSQMNAARRDIEQAAASAPFWRQGGVLFVHIPLPHPPGPSGSASLDADYAANLVSAADYIDALSARLRVAFGDRFALVISSDHSLRPEVWCPMARYATGDCRLRPEFMSRQVPLLVATPALPPPLDGINNMFEAADLLRAARR</sequence>